<comment type="caution">
    <text evidence="3">The sequence shown here is derived from an EMBL/GenBank/DDBJ whole genome shotgun (WGS) entry which is preliminary data.</text>
</comment>
<feature type="compositionally biased region" description="Basic residues" evidence="1">
    <location>
        <begin position="1"/>
        <end position="10"/>
    </location>
</feature>
<protein>
    <submittedName>
        <fullName evidence="3">Uncharacterized protein</fullName>
    </submittedName>
</protein>
<feature type="compositionally biased region" description="Low complexity" evidence="1">
    <location>
        <begin position="11"/>
        <end position="27"/>
    </location>
</feature>
<dbReference type="AlphaFoldDB" id="A0A941IQT7"/>
<proteinExistence type="predicted"/>
<gene>
    <name evidence="3" type="ORF">KDL01_25315</name>
</gene>
<accession>A0A941IQT7</accession>
<keyword evidence="2" id="KW-1133">Transmembrane helix</keyword>
<dbReference type="RefSeq" id="WP_212531097.1">
    <property type="nucleotide sequence ID" value="NZ_JAGSOG010000152.1"/>
</dbReference>
<dbReference type="Proteomes" id="UP000675781">
    <property type="component" value="Unassembled WGS sequence"/>
</dbReference>
<keyword evidence="2" id="KW-0472">Membrane</keyword>
<evidence type="ECO:0000313" key="4">
    <source>
        <dbReference type="Proteomes" id="UP000675781"/>
    </source>
</evidence>
<name>A0A941IQT7_9ACTN</name>
<keyword evidence="2" id="KW-0812">Transmembrane</keyword>
<organism evidence="3 4">
    <name type="scientific">Actinospica durhamensis</name>
    <dbReference type="NCBI Taxonomy" id="1508375"/>
    <lineage>
        <taxon>Bacteria</taxon>
        <taxon>Bacillati</taxon>
        <taxon>Actinomycetota</taxon>
        <taxon>Actinomycetes</taxon>
        <taxon>Catenulisporales</taxon>
        <taxon>Actinospicaceae</taxon>
        <taxon>Actinospica</taxon>
    </lineage>
</organism>
<reference evidence="3" key="1">
    <citation type="submission" date="2021-04" db="EMBL/GenBank/DDBJ databases">
        <title>Genome based classification of Actinospica acidithermotolerans sp. nov., an actinobacterium isolated from an Indonesian hot spring.</title>
        <authorList>
            <person name="Kusuma A.B."/>
            <person name="Putra K.E."/>
            <person name="Nafisah S."/>
            <person name="Loh J."/>
            <person name="Nouioui I."/>
            <person name="Goodfellow M."/>
        </authorList>
    </citation>
    <scope>NUCLEOTIDE SEQUENCE</scope>
    <source>
        <strain evidence="3">CSCA 57</strain>
    </source>
</reference>
<evidence type="ECO:0000256" key="2">
    <source>
        <dbReference type="SAM" id="Phobius"/>
    </source>
</evidence>
<evidence type="ECO:0000313" key="3">
    <source>
        <dbReference type="EMBL" id="MBR7836624.1"/>
    </source>
</evidence>
<dbReference type="EMBL" id="JAGSOG010000152">
    <property type="protein sequence ID" value="MBR7836624.1"/>
    <property type="molecule type" value="Genomic_DNA"/>
</dbReference>
<keyword evidence="4" id="KW-1185">Reference proteome</keyword>
<feature type="region of interest" description="Disordered" evidence="1">
    <location>
        <begin position="1"/>
        <end position="39"/>
    </location>
</feature>
<evidence type="ECO:0000256" key="1">
    <source>
        <dbReference type="SAM" id="MobiDB-lite"/>
    </source>
</evidence>
<feature type="transmembrane region" description="Helical" evidence="2">
    <location>
        <begin position="59"/>
        <end position="78"/>
    </location>
</feature>
<sequence>MASSRSRPRKPAQAPGQGGASAKQKAATRPADPAALTAAEQAARDTELAEAHSRAVRRLVIALCVLAVPFYIWAALVISSHNK</sequence>